<evidence type="ECO:0000256" key="8">
    <source>
        <dbReference type="ARBA" id="ARBA00046271"/>
    </source>
</evidence>
<gene>
    <name evidence="10" type="ORF">BSTOLATCC_MIC5199</name>
</gene>
<sequence length="264" mass="28326">MSAPPKPWERPRVQTQPPTQPISTMSAAPATPAPAITANQTNPNLNPALMPNASNNQISGNITTANGATLNALGNNTYARRPMMSSSPYSSMYRPGMYSSYGGMGMGMGYGGYGGMGMGMGGYGGYGGMGGYGMGMGAYGEPPSKGMIAIERFSILVSSLCFTAETIENSMHSMGVFWEALIRIKSWGSAGVKTVLIYLRNKFNALVQHLLYFIGRGDEPEEDLSIVKVLLNLAAVYICLQLGRFLWSEMTKAPIEEATSYNYL</sequence>
<comment type="caution">
    <text evidence="10">The sequence shown here is derived from an EMBL/GenBank/DDBJ whole genome shotgun (WGS) entry which is preliminary data.</text>
</comment>
<reference evidence="10" key="1">
    <citation type="submission" date="2021-09" db="EMBL/GenBank/DDBJ databases">
        <authorList>
            <consortium name="AG Swart"/>
            <person name="Singh M."/>
            <person name="Singh A."/>
            <person name="Seah K."/>
            <person name="Emmerich C."/>
        </authorList>
    </citation>
    <scope>NUCLEOTIDE SEQUENCE</scope>
    <source>
        <strain evidence="10">ATCC30299</strain>
    </source>
</reference>
<dbReference type="GO" id="GO:0005778">
    <property type="term" value="C:peroxisomal membrane"/>
    <property type="evidence" value="ECO:0007669"/>
    <property type="project" value="UniProtKB-SubCell"/>
</dbReference>
<feature type="compositionally biased region" description="Low complexity" evidence="9">
    <location>
        <begin position="27"/>
        <end position="52"/>
    </location>
</feature>
<dbReference type="AlphaFoldDB" id="A0AAU9IDG3"/>
<evidence type="ECO:0000256" key="6">
    <source>
        <dbReference type="ARBA" id="ARBA00023140"/>
    </source>
</evidence>
<evidence type="ECO:0000256" key="2">
    <source>
        <dbReference type="ARBA" id="ARBA00022448"/>
    </source>
</evidence>
<comment type="subcellular location">
    <subcellularLocation>
        <location evidence="8">Peroxisome membrane</location>
    </subcellularLocation>
</comment>
<keyword evidence="4" id="KW-0811">Translocation</keyword>
<keyword evidence="11" id="KW-1185">Reference proteome</keyword>
<evidence type="ECO:0000256" key="3">
    <source>
        <dbReference type="ARBA" id="ARBA00022927"/>
    </source>
</evidence>
<accession>A0AAU9IDG3</accession>
<evidence type="ECO:0000256" key="5">
    <source>
        <dbReference type="ARBA" id="ARBA00023136"/>
    </source>
</evidence>
<dbReference type="PANTHER" id="PTHR19332:SF1">
    <property type="entry name" value="PEROXISOMAL MEMBRANE PROTEIN PEX13"/>
    <property type="match status" value="1"/>
</dbReference>
<keyword evidence="2" id="KW-0813">Transport</keyword>
<dbReference type="InterPro" id="IPR035463">
    <property type="entry name" value="Pex13"/>
</dbReference>
<dbReference type="EMBL" id="CAJZBQ010000005">
    <property type="protein sequence ID" value="CAG9311940.1"/>
    <property type="molecule type" value="Genomic_DNA"/>
</dbReference>
<dbReference type="Proteomes" id="UP001162131">
    <property type="component" value="Unassembled WGS sequence"/>
</dbReference>
<keyword evidence="3" id="KW-0653">Protein transport</keyword>
<keyword evidence="5" id="KW-0472">Membrane</keyword>
<evidence type="ECO:0000256" key="4">
    <source>
        <dbReference type="ARBA" id="ARBA00023010"/>
    </source>
</evidence>
<comment type="similarity">
    <text evidence="1">Belongs to the peroxin-13 family.</text>
</comment>
<dbReference type="GO" id="GO:0016560">
    <property type="term" value="P:protein import into peroxisome matrix, docking"/>
    <property type="evidence" value="ECO:0007669"/>
    <property type="project" value="InterPro"/>
</dbReference>
<evidence type="ECO:0000313" key="11">
    <source>
        <dbReference type="Proteomes" id="UP001162131"/>
    </source>
</evidence>
<evidence type="ECO:0000313" key="10">
    <source>
        <dbReference type="EMBL" id="CAG9311940.1"/>
    </source>
</evidence>
<keyword evidence="6" id="KW-0576">Peroxisome</keyword>
<organism evidence="10 11">
    <name type="scientific">Blepharisma stoltei</name>
    <dbReference type="NCBI Taxonomy" id="1481888"/>
    <lineage>
        <taxon>Eukaryota</taxon>
        <taxon>Sar</taxon>
        <taxon>Alveolata</taxon>
        <taxon>Ciliophora</taxon>
        <taxon>Postciliodesmatophora</taxon>
        <taxon>Heterotrichea</taxon>
        <taxon>Heterotrichida</taxon>
        <taxon>Blepharismidae</taxon>
        <taxon>Blepharisma</taxon>
    </lineage>
</organism>
<evidence type="ECO:0000256" key="7">
    <source>
        <dbReference type="ARBA" id="ARBA00029693"/>
    </source>
</evidence>
<dbReference type="PANTHER" id="PTHR19332">
    <property type="entry name" value="PEROXISOMAL MEMBRANE PROTEIN PEX13"/>
    <property type="match status" value="1"/>
</dbReference>
<evidence type="ECO:0000256" key="1">
    <source>
        <dbReference type="ARBA" id="ARBA00006033"/>
    </source>
</evidence>
<proteinExistence type="inferred from homology"/>
<protein>
    <recommendedName>
        <fullName evidence="7">Peroxin-13</fullName>
    </recommendedName>
</protein>
<feature type="region of interest" description="Disordered" evidence="9">
    <location>
        <begin position="1"/>
        <end position="52"/>
    </location>
</feature>
<name>A0AAU9IDG3_9CILI</name>
<dbReference type="GO" id="GO:1990429">
    <property type="term" value="C:peroxisomal importomer complex"/>
    <property type="evidence" value="ECO:0007669"/>
    <property type="project" value="TreeGrafter"/>
</dbReference>
<evidence type="ECO:0000256" key="9">
    <source>
        <dbReference type="SAM" id="MobiDB-lite"/>
    </source>
</evidence>